<evidence type="ECO:0000256" key="1">
    <source>
        <dbReference type="ARBA" id="ARBA00022676"/>
    </source>
</evidence>
<dbReference type="Proteomes" id="UP000278334">
    <property type="component" value="Chromosome"/>
</dbReference>
<dbReference type="PANTHER" id="PTHR30160">
    <property type="entry name" value="TETRAACYLDISACCHARIDE 4'-KINASE-RELATED"/>
    <property type="match status" value="1"/>
</dbReference>
<gene>
    <name evidence="4" type="ORF">BGC33_07600</name>
    <name evidence="3" type="ORF">MS2017_1291</name>
</gene>
<sequence length="319" mass="36529">MNILITRHDKIGDFITTLPLIFAIKNHYPKAKVFTLVSSVNFELAQQIDYIDGVILYDKNHFWQTKKSIKNANIEVSISAFIDTQLGCLLFLNRIKTRIAPATKLAQIFFNKTLKQRRSRVEKTEVLYNLELAKILDKNIELNFKPPLLTLIRNAQFRNQHQLNDKKIVLLHPGYGGSSEGNLTLEDYIKLSDAVRSQGNTQVVWTFGPDDLNTKNQCQTLISQEDLIYQPPTLLDFCYLIEDSELLISTSTGPMHLAGMLNIKTISFFGDNLFASPKRWATISKKNKQHNIVLNKKLKIENIVEIIKTLLGNHTIFKE</sequence>
<dbReference type="GO" id="GO:0008713">
    <property type="term" value="F:ADP-heptose-lipopolysaccharide heptosyltransferase activity"/>
    <property type="evidence" value="ECO:0007669"/>
    <property type="project" value="TreeGrafter"/>
</dbReference>
<evidence type="ECO:0000313" key="4">
    <source>
        <dbReference type="EMBL" id="OIR25701.1"/>
    </source>
</evidence>
<dbReference type="Pfam" id="PF01075">
    <property type="entry name" value="Glyco_transf_9"/>
    <property type="match status" value="1"/>
</dbReference>
<dbReference type="AlphaFoldDB" id="A0A1J5UIH1"/>
<dbReference type="GO" id="GO:0005829">
    <property type="term" value="C:cytosol"/>
    <property type="evidence" value="ECO:0007669"/>
    <property type="project" value="TreeGrafter"/>
</dbReference>
<dbReference type="InterPro" id="IPR051199">
    <property type="entry name" value="LPS_LOS_Heptosyltrfase"/>
</dbReference>
<evidence type="ECO:0000313" key="6">
    <source>
        <dbReference type="Proteomes" id="UP000278334"/>
    </source>
</evidence>
<evidence type="ECO:0000313" key="5">
    <source>
        <dbReference type="Proteomes" id="UP000182798"/>
    </source>
</evidence>
<evidence type="ECO:0000313" key="3">
    <source>
        <dbReference type="EMBL" id="AYQ56987.1"/>
    </source>
</evidence>
<evidence type="ECO:0000256" key="2">
    <source>
        <dbReference type="ARBA" id="ARBA00022679"/>
    </source>
</evidence>
<keyword evidence="1" id="KW-0328">Glycosyltransferase</keyword>
<accession>A0A1J5UIH1</accession>
<dbReference type="CDD" id="cd03789">
    <property type="entry name" value="GT9_LPS_heptosyltransferase"/>
    <property type="match status" value="1"/>
</dbReference>
<name>A0A1J5UIH1_9GAMM</name>
<dbReference type="PANTHER" id="PTHR30160:SF15">
    <property type="entry name" value="GLYCOSYLTRANSFERASE HI_0523-RELATED"/>
    <property type="match status" value="1"/>
</dbReference>
<dbReference type="Gene3D" id="3.40.50.2000">
    <property type="entry name" value="Glycogen Phosphorylase B"/>
    <property type="match status" value="2"/>
</dbReference>
<organism evidence="4 5">
    <name type="scientific">Bathymodiolus thermophilus thioautotrophic gill symbiont</name>
    <dbReference type="NCBI Taxonomy" id="2360"/>
    <lineage>
        <taxon>Bacteria</taxon>
        <taxon>Pseudomonadati</taxon>
        <taxon>Pseudomonadota</taxon>
        <taxon>Gammaproteobacteria</taxon>
        <taxon>sulfur-oxidizing symbionts</taxon>
    </lineage>
</organism>
<reference evidence="5" key="1">
    <citation type="submission" date="2016-09" db="EMBL/GenBank/DDBJ databases">
        <title>Genome Sequence of Bathymodiolus thermophilus sulfur-oxidizing gill endosymbiont.</title>
        <authorList>
            <person name="Ponnudurai R."/>
            <person name="Kleiner M."/>
            <person name="Sayavedra L."/>
            <person name="Thuermer A."/>
            <person name="Felbeck H."/>
            <person name="Schlueter R."/>
            <person name="Schweder T."/>
            <person name="Markert S."/>
        </authorList>
    </citation>
    <scope>NUCLEOTIDE SEQUENCE [LARGE SCALE GENOMIC DNA]</scope>
    <source>
        <strain evidence="5">BAT/CrabSpa'14</strain>
    </source>
</reference>
<dbReference type="EMBL" id="CP024634">
    <property type="protein sequence ID" value="AYQ56987.1"/>
    <property type="molecule type" value="Genomic_DNA"/>
</dbReference>
<dbReference type="Proteomes" id="UP000182798">
    <property type="component" value="Unassembled WGS sequence"/>
</dbReference>
<dbReference type="GO" id="GO:0009244">
    <property type="term" value="P:lipopolysaccharide core region biosynthetic process"/>
    <property type="evidence" value="ECO:0007669"/>
    <property type="project" value="TreeGrafter"/>
</dbReference>
<protein>
    <submittedName>
        <fullName evidence="3">Heptosyltransferase</fullName>
    </submittedName>
</protein>
<dbReference type="KEGG" id="bthg:MS2017_1291"/>
<dbReference type="InterPro" id="IPR002201">
    <property type="entry name" value="Glyco_trans_9"/>
</dbReference>
<dbReference type="RefSeq" id="WP_071563244.1">
    <property type="nucleotide sequence ID" value="NZ_CP024634.1"/>
</dbReference>
<reference evidence="4" key="2">
    <citation type="journal article" date="2017" name="Stand. Genomic Sci.">
        <title>Genome sequence of the sulfur-oxidizing Bathymodiolus thermophilus gill endosymbiont.</title>
        <authorList>
            <person name="Ponnudurai R."/>
            <person name="Sayavedra L."/>
            <person name="Kleiner M."/>
            <person name="Heiden S.E."/>
            <person name="Thurmer A."/>
            <person name="Felbeck H."/>
            <person name="Schluter R."/>
            <person name="Sievert S.M."/>
            <person name="Daniel R."/>
            <person name="Schweder T."/>
            <person name="Markert S."/>
        </authorList>
    </citation>
    <scope>NUCLEOTIDE SEQUENCE</scope>
    <source>
        <strain evidence="4">BAT/CrabSpa'14</strain>
    </source>
</reference>
<dbReference type="EMBL" id="MIQH01000025">
    <property type="protein sequence ID" value="OIR25701.1"/>
    <property type="molecule type" value="Genomic_DNA"/>
</dbReference>
<reference evidence="3 6" key="3">
    <citation type="submission" date="2017-11" db="EMBL/GenBank/DDBJ databases">
        <title>Genome sequence of the bacterial symbiont EPR9N from a vent mussel Bathymodiolus thermophilus.</title>
        <authorList>
            <person name="Won Y.-J."/>
        </authorList>
    </citation>
    <scope>NUCLEOTIDE SEQUENCE [LARGE SCALE GENOMIC DNA]</scope>
    <source>
        <strain evidence="3 6">EPR9N</strain>
    </source>
</reference>
<proteinExistence type="predicted"/>
<dbReference type="OrthoDB" id="9797795at2"/>
<keyword evidence="2 3" id="KW-0808">Transferase</keyword>
<dbReference type="SUPFAM" id="SSF53756">
    <property type="entry name" value="UDP-Glycosyltransferase/glycogen phosphorylase"/>
    <property type="match status" value="1"/>
</dbReference>